<name>A0A1J4JNS5_9EUKA</name>
<comment type="caution">
    <text evidence="4">The sequence shown here is derived from an EMBL/GenBank/DDBJ whole genome shotgun (WGS) entry which is preliminary data.</text>
</comment>
<gene>
    <name evidence="4" type="ORF">TRFO_34409</name>
</gene>
<dbReference type="GeneID" id="94844349"/>
<evidence type="ECO:0000256" key="1">
    <source>
        <dbReference type="ARBA" id="ARBA00022737"/>
    </source>
</evidence>
<evidence type="ECO:0000256" key="3">
    <source>
        <dbReference type="PROSITE-ProRule" id="PRU00023"/>
    </source>
</evidence>
<dbReference type="Gene3D" id="1.25.40.20">
    <property type="entry name" value="Ankyrin repeat-containing domain"/>
    <property type="match status" value="2"/>
</dbReference>
<proteinExistence type="predicted"/>
<dbReference type="InterPro" id="IPR002110">
    <property type="entry name" value="Ankyrin_rpt"/>
</dbReference>
<feature type="repeat" description="ANK" evidence="3">
    <location>
        <begin position="592"/>
        <end position="624"/>
    </location>
</feature>
<organism evidence="4 5">
    <name type="scientific">Tritrichomonas foetus</name>
    <dbReference type="NCBI Taxonomy" id="1144522"/>
    <lineage>
        <taxon>Eukaryota</taxon>
        <taxon>Metamonada</taxon>
        <taxon>Parabasalia</taxon>
        <taxon>Tritrichomonadida</taxon>
        <taxon>Tritrichomonadidae</taxon>
        <taxon>Tritrichomonas</taxon>
    </lineage>
</organism>
<evidence type="ECO:0000313" key="5">
    <source>
        <dbReference type="Proteomes" id="UP000179807"/>
    </source>
</evidence>
<dbReference type="PROSITE" id="PS50297">
    <property type="entry name" value="ANK_REP_REGION"/>
    <property type="match status" value="2"/>
</dbReference>
<dbReference type="InterPro" id="IPR036770">
    <property type="entry name" value="Ankyrin_rpt-contain_sf"/>
</dbReference>
<dbReference type="PANTHER" id="PTHR24198">
    <property type="entry name" value="ANKYRIN REPEAT AND PROTEIN KINASE DOMAIN-CONTAINING PROTEIN"/>
    <property type="match status" value="1"/>
</dbReference>
<dbReference type="OrthoDB" id="194358at2759"/>
<dbReference type="EMBL" id="MLAK01001019">
    <property type="protein sequence ID" value="OHS99173.1"/>
    <property type="molecule type" value="Genomic_DNA"/>
</dbReference>
<dbReference type="RefSeq" id="XP_068352310.1">
    <property type="nucleotide sequence ID" value="XM_068509645.1"/>
</dbReference>
<keyword evidence="5" id="KW-1185">Reference proteome</keyword>
<reference evidence="4" key="1">
    <citation type="submission" date="2016-10" db="EMBL/GenBank/DDBJ databases">
        <authorList>
            <person name="Benchimol M."/>
            <person name="Almeida L.G."/>
            <person name="Vasconcelos A.T."/>
            <person name="Perreira-Neves A."/>
            <person name="Rosa I.A."/>
            <person name="Tasca T."/>
            <person name="Bogo M.R."/>
            <person name="de Souza W."/>
        </authorList>
    </citation>
    <scope>NUCLEOTIDE SEQUENCE [LARGE SCALE GENOMIC DNA]</scope>
    <source>
        <strain evidence="4">K</strain>
    </source>
</reference>
<dbReference type="SUPFAM" id="SSF48403">
    <property type="entry name" value="Ankyrin repeat"/>
    <property type="match status" value="1"/>
</dbReference>
<sequence length="720" mass="84603">MNGEEETHEEEKKEKFSIKSLNIDEIIEDPVLQELIKMEEYLFGDFDSNDFLEIFKVLPVTTESDIKFISHLFCDLCKTRPYNIEKTVDLILYLSSQYDPETNHLDDLIPSFKNIILYNLTNHYKTNYFAENPSFVQDDLISVDFSEEEFILNLLYEKGYVTEQEVIKVINGKSSFFLHFVHEKYPNYYKSFSIVHESEIRNQNAENWSIDELSANDWELQKKLCRTGQVSHPLYQAIFEDDLEKLQSLISTTYNNNFDTLKIKSIFERSSIVKLGIKLINFASFCGSLKCFKYLYLNQDRSHIDLSYAIAGGNVEIIKICHNCAEMDLKIYSSQLLKTTIMFHRPEIFIWAFENNQQLIQKLLNDVFPSTSKYNNIATFEYIIQNIDLSTTEYYLLGECLRLAIINNNNRFARFLMKHFEKIIFYEFYDLYTQELLDSSFIYYQHYAFPFLKNCFTAAIEQKNIEVFNVLYHDTKFYEFLDVNYFDLTEKLAKSDFLPLYESYYSINVAVLNAFRNIYGAINSMILSSSYECIHFLFSKFIENEITEERIKEMIEKNFLLLDVIKRPIDNYRIGEFILSFKPDVNTSDQISQLTALNLACKYEQHNMIDILIENNADVNTTDKYKNTPLHYSSAGKNVHIVENLLKQPTININAQNENLETALHIAAKNGYLDIVKILQEHGANVNIKNKNHKTPYDLANNDEVRIYLSQFKRNDCNIC</sequence>
<dbReference type="Pfam" id="PF00023">
    <property type="entry name" value="Ank"/>
    <property type="match status" value="1"/>
</dbReference>
<dbReference type="PANTHER" id="PTHR24198:SF193">
    <property type="match status" value="1"/>
</dbReference>
<evidence type="ECO:0000256" key="2">
    <source>
        <dbReference type="ARBA" id="ARBA00023043"/>
    </source>
</evidence>
<dbReference type="Pfam" id="PF12796">
    <property type="entry name" value="Ank_2"/>
    <property type="match status" value="1"/>
</dbReference>
<keyword evidence="1" id="KW-0677">Repeat</keyword>
<dbReference type="Proteomes" id="UP000179807">
    <property type="component" value="Unassembled WGS sequence"/>
</dbReference>
<dbReference type="PROSITE" id="PS50088">
    <property type="entry name" value="ANK_REPEAT"/>
    <property type="match status" value="2"/>
</dbReference>
<accession>A0A1J4JNS5</accession>
<keyword evidence="2 3" id="KW-0040">ANK repeat</keyword>
<feature type="repeat" description="ANK" evidence="3">
    <location>
        <begin position="659"/>
        <end position="691"/>
    </location>
</feature>
<dbReference type="VEuPathDB" id="TrichDB:TRFO_34409"/>
<dbReference type="AlphaFoldDB" id="A0A1J4JNS5"/>
<evidence type="ECO:0000313" key="4">
    <source>
        <dbReference type="EMBL" id="OHS99173.1"/>
    </source>
</evidence>
<dbReference type="SMART" id="SM00248">
    <property type="entry name" value="ANK"/>
    <property type="match status" value="4"/>
</dbReference>
<protein>
    <submittedName>
        <fullName evidence="4">Uncharacterized protein</fullName>
    </submittedName>
</protein>